<dbReference type="Pfam" id="PF01957">
    <property type="entry name" value="NfeD"/>
    <property type="match status" value="1"/>
</dbReference>
<protein>
    <submittedName>
        <fullName evidence="7">Membrane-bound ClpP family serine protease</fullName>
    </submittedName>
</protein>
<keyword evidence="7" id="KW-0645">Protease</keyword>
<feature type="domain" description="NfeD-like C-terminal" evidence="6">
    <location>
        <begin position="153"/>
        <end position="205"/>
    </location>
</feature>
<dbReference type="RefSeq" id="WP_204698437.1">
    <property type="nucleotide sequence ID" value="NZ_JAFBEC010000008.1"/>
</dbReference>
<evidence type="ECO:0000313" key="8">
    <source>
        <dbReference type="Proteomes" id="UP000741863"/>
    </source>
</evidence>
<keyword evidence="3 5" id="KW-1133">Transmembrane helix</keyword>
<sequence length="216" mass="23334">MAWLDYSFVGFLVVVLATMFLIGELLVKSRGIFGVVGVVLITLYFAHHLDGLGNAWVVGAYLIGLTLILIDGKLFGDGMVSALGVGLMIVGLAIPAPDLLYSVLVGFGVLIGGSGAFLFMKVFPRRELWTKMTFKDTLSSEEGYNSMNESYRDLVGKTGKTLSDFRPTGTVEIEGQPYSATTGASWLKANVDVEVKSVDGTRILIAEIPKENKEEV</sequence>
<comment type="caution">
    <text evidence="7">The sequence shown here is derived from an EMBL/GenBank/DDBJ whole genome shotgun (WGS) entry which is preliminary data.</text>
</comment>
<evidence type="ECO:0000256" key="3">
    <source>
        <dbReference type="ARBA" id="ARBA00022989"/>
    </source>
</evidence>
<evidence type="ECO:0000256" key="4">
    <source>
        <dbReference type="ARBA" id="ARBA00023136"/>
    </source>
</evidence>
<proteinExistence type="predicted"/>
<dbReference type="SUPFAM" id="SSF141322">
    <property type="entry name" value="NfeD domain-like"/>
    <property type="match status" value="1"/>
</dbReference>
<organism evidence="7 8">
    <name type="scientific">Geomicrobium sediminis</name>
    <dbReference type="NCBI Taxonomy" id="1347788"/>
    <lineage>
        <taxon>Bacteria</taxon>
        <taxon>Bacillati</taxon>
        <taxon>Bacillota</taxon>
        <taxon>Bacilli</taxon>
        <taxon>Bacillales</taxon>
        <taxon>Geomicrobium</taxon>
    </lineage>
</organism>
<keyword evidence="2 5" id="KW-0812">Transmembrane</keyword>
<keyword evidence="7" id="KW-0378">Hydrolase</keyword>
<dbReference type="PANTHER" id="PTHR33507:SF3">
    <property type="entry name" value="INNER MEMBRANE PROTEIN YBBJ"/>
    <property type="match status" value="1"/>
</dbReference>
<evidence type="ECO:0000259" key="6">
    <source>
        <dbReference type="Pfam" id="PF01957"/>
    </source>
</evidence>
<evidence type="ECO:0000256" key="2">
    <source>
        <dbReference type="ARBA" id="ARBA00022692"/>
    </source>
</evidence>
<feature type="transmembrane region" description="Helical" evidence="5">
    <location>
        <begin position="30"/>
        <end position="47"/>
    </location>
</feature>
<dbReference type="GO" id="GO:0008233">
    <property type="term" value="F:peptidase activity"/>
    <property type="evidence" value="ECO:0007669"/>
    <property type="project" value="UniProtKB-KW"/>
</dbReference>
<accession>A0ABS2PE71</accession>
<comment type="subcellular location">
    <subcellularLocation>
        <location evidence="1">Membrane</location>
        <topology evidence="1">Multi-pass membrane protein</topology>
    </subcellularLocation>
</comment>
<evidence type="ECO:0000313" key="7">
    <source>
        <dbReference type="EMBL" id="MBM7633724.1"/>
    </source>
</evidence>
<dbReference type="EMBL" id="JAFBEC010000008">
    <property type="protein sequence ID" value="MBM7633724.1"/>
    <property type="molecule type" value="Genomic_DNA"/>
</dbReference>
<feature type="transmembrane region" description="Helical" evidence="5">
    <location>
        <begin position="6"/>
        <end position="23"/>
    </location>
</feature>
<evidence type="ECO:0000256" key="1">
    <source>
        <dbReference type="ARBA" id="ARBA00004141"/>
    </source>
</evidence>
<feature type="transmembrane region" description="Helical" evidence="5">
    <location>
        <begin position="77"/>
        <end position="94"/>
    </location>
</feature>
<name>A0ABS2PE71_9BACL</name>
<keyword evidence="4 5" id="KW-0472">Membrane</keyword>
<dbReference type="Gene3D" id="2.40.50.140">
    <property type="entry name" value="Nucleic acid-binding proteins"/>
    <property type="match status" value="1"/>
</dbReference>
<dbReference type="InterPro" id="IPR012340">
    <property type="entry name" value="NA-bd_OB-fold"/>
</dbReference>
<feature type="transmembrane region" description="Helical" evidence="5">
    <location>
        <begin position="100"/>
        <end position="123"/>
    </location>
</feature>
<dbReference type="GO" id="GO:0006508">
    <property type="term" value="P:proteolysis"/>
    <property type="evidence" value="ECO:0007669"/>
    <property type="project" value="UniProtKB-KW"/>
</dbReference>
<evidence type="ECO:0000256" key="5">
    <source>
        <dbReference type="SAM" id="Phobius"/>
    </source>
</evidence>
<dbReference type="InterPro" id="IPR052165">
    <property type="entry name" value="Membrane_assoc_protease"/>
</dbReference>
<dbReference type="Proteomes" id="UP000741863">
    <property type="component" value="Unassembled WGS sequence"/>
</dbReference>
<dbReference type="PANTHER" id="PTHR33507">
    <property type="entry name" value="INNER MEMBRANE PROTEIN YBBJ"/>
    <property type="match status" value="1"/>
</dbReference>
<gene>
    <name evidence="7" type="ORF">JOD17_002820</name>
</gene>
<dbReference type="InterPro" id="IPR002810">
    <property type="entry name" value="NfeD-like_C"/>
</dbReference>
<keyword evidence="8" id="KW-1185">Reference proteome</keyword>
<reference evidence="7 8" key="1">
    <citation type="submission" date="2021-01" db="EMBL/GenBank/DDBJ databases">
        <title>Genomic Encyclopedia of Type Strains, Phase IV (KMG-IV): sequencing the most valuable type-strain genomes for metagenomic binning, comparative biology and taxonomic classification.</title>
        <authorList>
            <person name="Goeker M."/>
        </authorList>
    </citation>
    <scope>NUCLEOTIDE SEQUENCE [LARGE SCALE GENOMIC DNA]</scope>
    <source>
        <strain evidence="7 8">DSM 25540</strain>
    </source>
</reference>
<feature type="transmembrane region" description="Helical" evidence="5">
    <location>
        <begin position="53"/>
        <end position="70"/>
    </location>
</feature>